<keyword evidence="3" id="KW-0808">Transferase</keyword>
<dbReference type="InterPro" id="IPR018201">
    <property type="entry name" value="Ketoacyl_synth_AS"/>
</dbReference>
<dbReference type="Gene3D" id="3.40.47.10">
    <property type="match status" value="1"/>
</dbReference>
<dbReference type="SUPFAM" id="SSF52151">
    <property type="entry name" value="FabD/lysophospholipase-like"/>
    <property type="match status" value="2"/>
</dbReference>
<dbReference type="PROSITE" id="PS52004">
    <property type="entry name" value="KS3_2"/>
    <property type="match status" value="1"/>
</dbReference>
<dbReference type="PANTHER" id="PTHR43775:SF45">
    <property type="entry name" value="CONIDIAL PIGMENT POLYKETIDE SYNTHASE ALB1"/>
    <property type="match status" value="1"/>
</dbReference>
<dbReference type="InterPro" id="IPR016039">
    <property type="entry name" value="Thiolase-like"/>
</dbReference>
<evidence type="ECO:0000256" key="4">
    <source>
        <dbReference type="PROSITE-ProRule" id="PRU01363"/>
    </source>
</evidence>
<evidence type="ECO:0000256" key="1">
    <source>
        <dbReference type="ARBA" id="ARBA00022450"/>
    </source>
</evidence>
<feature type="active site" description="Proton donor; for dehydratase activity" evidence="4">
    <location>
        <position position="1522"/>
    </location>
</feature>
<protein>
    <submittedName>
        <fullName evidence="9">Polyketide synthase 1</fullName>
    </submittedName>
</protein>
<dbReference type="PROSITE" id="PS50075">
    <property type="entry name" value="CARRIER"/>
    <property type="match status" value="2"/>
</dbReference>
<dbReference type="Pfam" id="PF16073">
    <property type="entry name" value="SAT"/>
    <property type="match status" value="1"/>
</dbReference>
<dbReference type="CDD" id="cd00833">
    <property type="entry name" value="PKS"/>
    <property type="match status" value="1"/>
</dbReference>
<dbReference type="Gene3D" id="1.10.1200.10">
    <property type="entry name" value="ACP-like"/>
    <property type="match status" value="2"/>
</dbReference>
<accession>A0ABR0S9B6</accession>
<dbReference type="SUPFAM" id="SSF55048">
    <property type="entry name" value="Probable ACP-binding domain of malonyl-CoA ACP transacylase"/>
    <property type="match status" value="1"/>
</dbReference>
<dbReference type="SMART" id="SM00823">
    <property type="entry name" value="PKS_PP"/>
    <property type="match status" value="2"/>
</dbReference>
<dbReference type="InterPro" id="IPR014031">
    <property type="entry name" value="Ketoacyl_synth_C"/>
</dbReference>
<keyword evidence="2" id="KW-0597">Phosphoprotein</keyword>
<evidence type="ECO:0000256" key="2">
    <source>
        <dbReference type="ARBA" id="ARBA00022553"/>
    </source>
</evidence>
<feature type="active site" description="Proton acceptor; for dehydratase activity" evidence="4">
    <location>
        <position position="1336"/>
    </location>
</feature>
<gene>
    <name evidence="9" type="ORF">PT974_12522</name>
</gene>
<dbReference type="InterPro" id="IPR030918">
    <property type="entry name" value="PT_fungal_PKS"/>
</dbReference>
<keyword evidence="10" id="KW-1185">Reference proteome</keyword>
<comment type="caution">
    <text evidence="9">The sequence shown here is derived from an EMBL/GenBank/DDBJ whole genome shotgun (WGS) entry which is preliminary data.</text>
</comment>
<dbReference type="PROSITE" id="PS52019">
    <property type="entry name" value="PKS_MFAS_DH"/>
    <property type="match status" value="1"/>
</dbReference>
<dbReference type="InterPro" id="IPR001227">
    <property type="entry name" value="Ac_transferase_dom_sf"/>
</dbReference>
<feature type="domain" description="Carrier" evidence="6">
    <location>
        <begin position="1643"/>
        <end position="1720"/>
    </location>
</feature>
<dbReference type="Pfam" id="PF00698">
    <property type="entry name" value="Acyl_transf_1"/>
    <property type="match status" value="1"/>
</dbReference>
<dbReference type="NCBIfam" id="TIGR04532">
    <property type="entry name" value="PT_fungal_PKS"/>
    <property type="match status" value="1"/>
</dbReference>
<feature type="region of interest" description="Disordered" evidence="5">
    <location>
        <begin position="1723"/>
        <end position="1756"/>
    </location>
</feature>
<reference evidence="9 10" key="1">
    <citation type="submission" date="2024-01" db="EMBL/GenBank/DDBJ databases">
        <title>Complete genome of Cladobotryum mycophilum ATHUM6906.</title>
        <authorList>
            <person name="Christinaki A.C."/>
            <person name="Myridakis A.I."/>
            <person name="Kouvelis V.N."/>
        </authorList>
    </citation>
    <scope>NUCLEOTIDE SEQUENCE [LARGE SCALE GENOMIC DNA]</scope>
    <source>
        <strain evidence="9 10">ATHUM6906</strain>
    </source>
</reference>
<dbReference type="InterPro" id="IPR001031">
    <property type="entry name" value="Thioesterase"/>
</dbReference>
<evidence type="ECO:0000313" key="9">
    <source>
        <dbReference type="EMBL" id="KAK5988370.1"/>
    </source>
</evidence>
<keyword evidence="1" id="KW-0596">Phosphopantetheine</keyword>
<feature type="compositionally biased region" description="Low complexity" evidence="5">
    <location>
        <begin position="1723"/>
        <end position="1743"/>
    </location>
</feature>
<dbReference type="InterPro" id="IPR032088">
    <property type="entry name" value="SAT"/>
</dbReference>
<dbReference type="InterPro" id="IPR016035">
    <property type="entry name" value="Acyl_Trfase/lysoPLipase"/>
</dbReference>
<evidence type="ECO:0000313" key="10">
    <source>
        <dbReference type="Proteomes" id="UP001338125"/>
    </source>
</evidence>
<evidence type="ECO:0000259" key="8">
    <source>
        <dbReference type="PROSITE" id="PS52019"/>
    </source>
</evidence>
<dbReference type="Gene3D" id="3.40.366.10">
    <property type="entry name" value="Malonyl-Coenzyme A Acyl Carrier Protein, domain 2"/>
    <property type="match status" value="2"/>
</dbReference>
<sequence length="2124" mass="232280">MGSFTAEPVVTPSQVFLFGDQSTSFLAGLQQLLLKRNNPFLESFIDRVHIALRREIQQLPATERRKFPQFCSAQDLLTRVKKGETNTALESALSTFYQLCCFINYYGSTGQKYPTGENQYVAGLCVGSLAAAAVSSSETLSDLIPTGIDAIRVALRVGLRVGRATTFLDTNNTPNPLSSWTYVIPETTLPRSSAEETLLGFTIRNGIPRISAPYISAFGHRSITISGHPQIVKSFVQSLGPNAKVVPVAIYAPYHAPHIYTEEDVEQVLAEVGDVSDAKSNIPVISSSTGDILESSTFSAQLRRAVENMLLLPLDLTRVSQTIAEKVPYQSPGSSIVPIATTIAGSLIGAIEPSAPGNVTISNSIMEALQDKPAVKPVDSGRAHDSKIAIVGMSGRFPEAADIEAFWNVLYQGLDVHRRIPEDRFNADMYCDPTGKRKNTSKVMNGCWINEPGLFDPKFFNISPKEAEQSDPSQRLALQTAYEALEMAGIVPDRTPSTRRERVGVFYGMTSDDWREVNSGQNIDTYFIPGGNRAFTPGRLNYYFKFSGPSVSVDTACSSSLAAIHIACNSLWRNDCDTAIAGGTNVMTNPDNFAGLDRGHFLSRTGNCNTFDDAADGYCRADGVGTIILKRMEDALADKDPILGVIMGAYTNHSAESVSITRPHAGAQEYIFSKLLSESGVHPHDVSYIEMHGTGTQAGDATEMASVLNAFAPDLSRSPQKSLHLGSAKSNVGHGESASGVVALIKVLLMMQKNMIPPHCGIKGRINSKFPTDMTDRNVHIARAPTAWNRPSEQDRRVFVNNFSAAGGNTALLVGDAPRASPAGKADARTNHVIALSAKAVSSLKDNIKNLKTYIQANIHDETLLSKLSYTTTARRMHHQFRYSITADSIGNLLQSLDAAAQRDDFKRIRAVTSPVGFVFSGQGAQYTGMGRHLFEHNSGFRADIMEYDTMARKLGFPSILSLIDGSVEVETLDPLVIQLGTACLQMALASLWRSFGIEPAFVIGHSLGHYAALNVAGVLTASDTIYLTGTRARLLQEKCQMGSHAMLAVRASLDVIQSFLDAKLHEVACVNGPKEIVISGEVEHIDQLAQTLNADNIKATRVNVPFAFHSTQVDPILGQLEQIAAGVTFHPPTIPVGSALLGRVVEAGEDDVFGPKYISRHCRESVNFTAALQDASKEKIIPGDMIWIELGPHTVCSTFLKSNLGQETVTVPSLRRNEDGWKILASTMSTLYSAGLSPAWDEYHRDFEACQEVLRLPAYSWDNKKYWINYVHDWCLTKGDAPVQVAAPKAQAPVIAFSTASVQKLLEEKANGSQVTILAESDFASEQLKEIAEGHRVNDTKLCTSSLYADIGLTLGKRILDKHRPDLKGYAVDVQNMNVDKPLIKKSDGEHLFRTEVKHDKSTNFAEMSIYSVNSQGKKTTAHAKCVLRFEDPKEWTQEWERNQYLIERSIEWLGKRAEQGFDSQLSTGIIYKLFSSLVDYSPGFKGLQEAILNSTDREATGRVKFQTKKGNFVCNPMWIDSCGQLTGFLMNGHEMTQKDQVFINHGWKSLKLAKEFREDGVYRTYIRMRNVEATKFSGDLYILEGDSIIGVYGGITFMGIARKVLNQFLPPAGAARQVEIQAPAPIISRGPEMDLPRPVGESPAGQLRPVLRILSEEIGLPLASLQDDLNFADYGVDSLMSLTITGRLREDLDIDIDSTVFTGFATIGDLVNFLGVNSSPADTSSSSSVSDSVASSALTSPEDSDPPSRDHGVSDDLLSKSIVILGEEIGVSSEEIIKAGDLTELGMDSLLSLTVLGRLREELDLDLDADFFIVNSSFDSIRASLQPSGTVPKFEKSSDELVQEALSQYRATSTLLQGSPKNAKNVLFLFPDGSGSATSYAALNAIGPDVAVYGLNCPWLKTAENLVTYGIAALAALYLKEIRRRQPQGPYNFGGWSAGGICAYEAAIQVTRQGESVQRLILLDSPRPIGLEKLPPRLFDFFNSMGMFGDENGRTTAPDWLLGHFLGFIEALDMYKPIPWHTAIGASDFAQAPPPQTHILWAEDGVCKNPTDPRPDYRDDDPREMKWLCENRTSFGPNGWDMLVGEQQIAIQRIQNANHFTMLTRGKNTERVVEFLKSTFVA</sequence>
<dbReference type="InterPro" id="IPR049900">
    <property type="entry name" value="PKS_mFAS_DH"/>
</dbReference>
<dbReference type="InterPro" id="IPR042104">
    <property type="entry name" value="PKS_dehydratase_sf"/>
</dbReference>
<name>A0ABR0S9B6_9HYPO</name>
<evidence type="ECO:0000256" key="3">
    <source>
        <dbReference type="ARBA" id="ARBA00022679"/>
    </source>
</evidence>
<dbReference type="InterPro" id="IPR014030">
    <property type="entry name" value="Ketoacyl_synth_N"/>
</dbReference>
<dbReference type="Pfam" id="PF02801">
    <property type="entry name" value="Ketoacyl-synt_C"/>
    <property type="match status" value="1"/>
</dbReference>
<dbReference type="SUPFAM" id="SSF53901">
    <property type="entry name" value="Thiolase-like"/>
    <property type="match status" value="1"/>
</dbReference>
<proteinExistence type="predicted"/>
<dbReference type="InterPro" id="IPR020841">
    <property type="entry name" value="PKS_Beta-ketoAc_synthase_dom"/>
</dbReference>
<dbReference type="SMART" id="SM00827">
    <property type="entry name" value="PKS_AT"/>
    <property type="match status" value="1"/>
</dbReference>
<feature type="domain" description="Carrier" evidence="6">
    <location>
        <begin position="1757"/>
        <end position="1831"/>
    </location>
</feature>
<evidence type="ECO:0000256" key="5">
    <source>
        <dbReference type="SAM" id="MobiDB-lite"/>
    </source>
</evidence>
<dbReference type="SMART" id="SM00825">
    <property type="entry name" value="PKS_KS"/>
    <property type="match status" value="1"/>
</dbReference>
<dbReference type="PROSITE" id="PS00012">
    <property type="entry name" value="PHOSPHOPANTETHEINE"/>
    <property type="match status" value="2"/>
</dbReference>
<feature type="domain" description="Ketosynthase family 3 (KS3)" evidence="7">
    <location>
        <begin position="385"/>
        <end position="816"/>
    </location>
</feature>
<dbReference type="Pfam" id="PF14765">
    <property type="entry name" value="PS-DH"/>
    <property type="match status" value="1"/>
</dbReference>
<dbReference type="InterPro" id="IPR049551">
    <property type="entry name" value="PKS_DH_C"/>
</dbReference>
<dbReference type="InterPro" id="IPR050091">
    <property type="entry name" value="PKS_NRPS_Biosynth_Enz"/>
</dbReference>
<evidence type="ECO:0000259" key="6">
    <source>
        <dbReference type="PROSITE" id="PS50075"/>
    </source>
</evidence>
<organism evidence="9 10">
    <name type="scientific">Cladobotryum mycophilum</name>
    <dbReference type="NCBI Taxonomy" id="491253"/>
    <lineage>
        <taxon>Eukaryota</taxon>
        <taxon>Fungi</taxon>
        <taxon>Dikarya</taxon>
        <taxon>Ascomycota</taxon>
        <taxon>Pezizomycotina</taxon>
        <taxon>Sordariomycetes</taxon>
        <taxon>Hypocreomycetidae</taxon>
        <taxon>Hypocreales</taxon>
        <taxon>Hypocreaceae</taxon>
        <taxon>Cladobotryum</taxon>
    </lineage>
</organism>
<dbReference type="InterPro" id="IPR016036">
    <property type="entry name" value="Malonyl_transacylase_ACP-bd"/>
</dbReference>
<dbReference type="Gene3D" id="3.10.129.110">
    <property type="entry name" value="Polyketide synthase dehydratase"/>
    <property type="match status" value="1"/>
</dbReference>
<dbReference type="Pfam" id="PF22621">
    <property type="entry name" value="CurL-like_PKS_C"/>
    <property type="match status" value="1"/>
</dbReference>
<feature type="domain" description="PKS/mFAS DH" evidence="8">
    <location>
        <begin position="1304"/>
        <end position="1608"/>
    </location>
</feature>
<dbReference type="Gene3D" id="3.40.50.1820">
    <property type="entry name" value="alpha/beta hydrolase"/>
    <property type="match status" value="1"/>
</dbReference>
<dbReference type="EMBL" id="JAVFKD010000016">
    <property type="protein sequence ID" value="KAK5988370.1"/>
    <property type="molecule type" value="Genomic_DNA"/>
</dbReference>
<dbReference type="PROSITE" id="PS00606">
    <property type="entry name" value="KS3_1"/>
    <property type="match status" value="1"/>
</dbReference>
<dbReference type="InterPro" id="IPR014043">
    <property type="entry name" value="Acyl_transferase_dom"/>
</dbReference>
<dbReference type="Gene3D" id="3.30.70.3290">
    <property type="match status" value="1"/>
</dbReference>
<dbReference type="InterPro" id="IPR020806">
    <property type="entry name" value="PKS_PP-bd"/>
</dbReference>
<evidence type="ECO:0000259" key="7">
    <source>
        <dbReference type="PROSITE" id="PS52004"/>
    </source>
</evidence>
<feature type="region of interest" description="C-terminal hotdog fold" evidence="4">
    <location>
        <begin position="1463"/>
        <end position="1608"/>
    </location>
</feature>
<dbReference type="InterPro" id="IPR029058">
    <property type="entry name" value="AB_hydrolase_fold"/>
</dbReference>
<dbReference type="Pfam" id="PF00975">
    <property type="entry name" value="Thioesterase"/>
    <property type="match status" value="1"/>
</dbReference>
<dbReference type="SUPFAM" id="SSF47336">
    <property type="entry name" value="ACP-like"/>
    <property type="match status" value="2"/>
</dbReference>
<dbReference type="SUPFAM" id="SSF53474">
    <property type="entry name" value="alpha/beta-Hydrolases"/>
    <property type="match status" value="1"/>
</dbReference>
<dbReference type="InterPro" id="IPR036736">
    <property type="entry name" value="ACP-like_sf"/>
</dbReference>
<feature type="region of interest" description="N-terminal hotdog fold" evidence="4">
    <location>
        <begin position="1304"/>
        <end position="1436"/>
    </location>
</feature>
<dbReference type="PANTHER" id="PTHR43775">
    <property type="entry name" value="FATTY ACID SYNTHASE"/>
    <property type="match status" value="1"/>
</dbReference>
<dbReference type="InterPro" id="IPR006162">
    <property type="entry name" value="Ppantetheine_attach_site"/>
</dbReference>
<dbReference type="Pfam" id="PF00550">
    <property type="entry name" value="PP-binding"/>
    <property type="match status" value="2"/>
</dbReference>
<dbReference type="Pfam" id="PF00109">
    <property type="entry name" value="ketoacyl-synt"/>
    <property type="match status" value="1"/>
</dbReference>
<dbReference type="InterPro" id="IPR009081">
    <property type="entry name" value="PP-bd_ACP"/>
</dbReference>
<dbReference type="Proteomes" id="UP001338125">
    <property type="component" value="Unassembled WGS sequence"/>
</dbReference>